<feature type="compositionally biased region" description="Low complexity" evidence="3">
    <location>
        <begin position="609"/>
        <end position="620"/>
    </location>
</feature>
<feature type="signal peptide" evidence="4">
    <location>
        <begin position="1"/>
        <end position="20"/>
    </location>
</feature>
<dbReference type="InterPro" id="IPR001461">
    <property type="entry name" value="Aspartic_peptidase_A1"/>
</dbReference>
<feature type="compositionally biased region" description="Low complexity" evidence="3">
    <location>
        <begin position="628"/>
        <end position="639"/>
    </location>
</feature>
<dbReference type="EMBL" id="PUHW01000017">
    <property type="protein sequence ID" value="KAG0690805.1"/>
    <property type="molecule type" value="Genomic_DNA"/>
</dbReference>
<name>A0A9P6WPP0_9ASCO</name>
<gene>
    <name evidence="6" type="ORF">C6P40_001239</name>
</gene>
<sequence>MVYPSLIASTFACFLALANADYVKFDAKKLKGSWSQNADVQKYPIYAYYKENVENSTASNNTVIGVYNDKIYYAVDLSFGSDAQNITVLVDTVSSDLWINSIENKVCAQESEISNISIAYAYSYSASSKLSSSITKSSLTSSTQQPISTSYVTSYDSSSDIYVINGIVSTDTTTTKVETTSIGKTNSHDVKFYPSASKTNYLSEYPHPTYSVDTLEILEFEPQNCSSWGLFDSNSSKSFITNNEIFDSYSLDLTPIEGIWAKDFVLYGNSLLSNVSFGLVSDSLSDSFGVLGLGLPSFESTWLSEGKTYDDGFLSSLKSQGFIEKSVYAIYDNYLSDNSSLLFGGIDLNAFEGNLSILPLIEVPIFYNDSRNASAIAITLSSIYFDDNYNDNNETSLLASGLSAAIIDTSLSTAVLPYYIYDTIISTTGFKYSENLNAFIANSSQLTNKSIVFDFQGIEIDIPIVDLTFPLVDIESEEISDFVVFAADATPNDTFVLGDSILQYLYIAIDLDDYEIAIAPKNFSQESEDIVEIIDSFPNATSVASYNYTYGYHGVTDLKLATVYNPNSISKTSFSLSYIPSATPYSTASESYTSIKAKVSHIITSARPSSTSSTSSTSSESSEKSEKSSTSSESSTTSTKKSKKTKTSSTTDKKAAKTTTTSK</sequence>
<dbReference type="PRINTS" id="PR00792">
    <property type="entry name" value="PEPSIN"/>
</dbReference>
<evidence type="ECO:0000256" key="4">
    <source>
        <dbReference type="SAM" id="SignalP"/>
    </source>
</evidence>
<dbReference type="PROSITE" id="PS51767">
    <property type="entry name" value="PEPTIDASE_A1"/>
    <property type="match status" value="1"/>
</dbReference>
<dbReference type="SUPFAM" id="SSF50630">
    <property type="entry name" value="Acid proteases"/>
    <property type="match status" value="2"/>
</dbReference>
<comment type="similarity">
    <text evidence="1">Belongs to the peptidase A1 family.</text>
</comment>
<evidence type="ECO:0000256" key="3">
    <source>
        <dbReference type="SAM" id="MobiDB-lite"/>
    </source>
</evidence>
<dbReference type="InterPro" id="IPR021109">
    <property type="entry name" value="Peptidase_aspartic_dom_sf"/>
</dbReference>
<comment type="caution">
    <text evidence="6">The sequence shown here is derived from an EMBL/GenBank/DDBJ whole genome shotgun (WGS) entry which is preliminary data.</text>
</comment>
<evidence type="ECO:0000313" key="7">
    <source>
        <dbReference type="Proteomes" id="UP000697127"/>
    </source>
</evidence>
<dbReference type="OrthoDB" id="771136at2759"/>
<dbReference type="PANTHER" id="PTHR47966:SF51">
    <property type="entry name" value="BETA-SITE APP-CLEAVING ENZYME, ISOFORM A-RELATED"/>
    <property type="match status" value="1"/>
</dbReference>
<evidence type="ECO:0000313" key="6">
    <source>
        <dbReference type="EMBL" id="KAG0690805.1"/>
    </source>
</evidence>
<proteinExistence type="inferred from homology"/>
<organism evidence="6 7">
    <name type="scientific">Pichia californica</name>
    <dbReference type="NCBI Taxonomy" id="460514"/>
    <lineage>
        <taxon>Eukaryota</taxon>
        <taxon>Fungi</taxon>
        <taxon>Dikarya</taxon>
        <taxon>Ascomycota</taxon>
        <taxon>Saccharomycotina</taxon>
        <taxon>Pichiomycetes</taxon>
        <taxon>Pichiales</taxon>
        <taxon>Pichiaceae</taxon>
        <taxon>Pichia</taxon>
    </lineage>
</organism>
<dbReference type="Gene3D" id="2.40.70.10">
    <property type="entry name" value="Acid Proteases"/>
    <property type="match status" value="3"/>
</dbReference>
<dbReference type="Proteomes" id="UP000697127">
    <property type="component" value="Unassembled WGS sequence"/>
</dbReference>
<protein>
    <recommendedName>
        <fullName evidence="5">Peptidase A1 domain-containing protein</fullName>
    </recommendedName>
</protein>
<feature type="domain" description="Peptidase A1" evidence="5">
    <location>
        <begin position="73"/>
        <end position="519"/>
    </location>
</feature>
<keyword evidence="2" id="KW-1015">Disulfide bond</keyword>
<evidence type="ECO:0000259" key="5">
    <source>
        <dbReference type="PROSITE" id="PS51767"/>
    </source>
</evidence>
<dbReference type="InterPro" id="IPR033121">
    <property type="entry name" value="PEPTIDASE_A1"/>
</dbReference>
<accession>A0A9P6WPP0</accession>
<keyword evidence="7" id="KW-1185">Reference proteome</keyword>
<dbReference type="GO" id="GO:0006508">
    <property type="term" value="P:proteolysis"/>
    <property type="evidence" value="ECO:0007669"/>
    <property type="project" value="InterPro"/>
</dbReference>
<evidence type="ECO:0000256" key="1">
    <source>
        <dbReference type="ARBA" id="ARBA00007447"/>
    </source>
</evidence>
<dbReference type="GO" id="GO:0004190">
    <property type="term" value="F:aspartic-type endopeptidase activity"/>
    <property type="evidence" value="ECO:0007669"/>
    <property type="project" value="InterPro"/>
</dbReference>
<evidence type="ECO:0000256" key="2">
    <source>
        <dbReference type="ARBA" id="ARBA00023157"/>
    </source>
</evidence>
<reference evidence="6" key="1">
    <citation type="submission" date="2020-11" db="EMBL/GenBank/DDBJ databases">
        <title>Kefir isolates.</title>
        <authorList>
            <person name="Marcisauskas S."/>
            <person name="Kim Y."/>
            <person name="Blasche S."/>
        </authorList>
    </citation>
    <scope>NUCLEOTIDE SEQUENCE</scope>
    <source>
        <strain evidence="6">Olga-1</strain>
    </source>
</reference>
<dbReference type="PANTHER" id="PTHR47966">
    <property type="entry name" value="BETA-SITE APP-CLEAVING ENZYME, ISOFORM A-RELATED"/>
    <property type="match status" value="1"/>
</dbReference>
<dbReference type="Pfam" id="PF00026">
    <property type="entry name" value="Asp"/>
    <property type="match status" value="2"/>
</dbReference>
<dbReference type="AlphaFoldDB" id="A0A9P6WPP0"/>
<feature type="chain" id="PRO_5040347127" description="Peptidase A1 domain-containing protein" evidence="4">
    <location>
        <begin position="21"/>
        <end position="663"/>
    </location>
</feature>
<feature type="region of interest" description="Disordered" evidence="3">
    <location>
        <begin position="606"/>
        <end position="663"/>
    </location>
</feature>
<keyword evidence="4" id="KW-0732">Signal</keyword>